<keyword evidence="2 6" id="KW-0813">Transport</keyword>
<dbReference type="PROSITE" id="PS50267">
    <property type="entry name" value="NA_NEUROTRAN_SYMP_3"/>
    <property type="match status" value="1"/>
</dbReference>
<protein>
    <recommendedName>
        <fullName evidence="6">Transporter</fullName>
    </recommendedName>
</protein>
<feature type="region of interest" description="Disordered" evidence="7">
    <location>
        <begin position="492"/>
        <end position="528"/>
    </location>
</feature>
<dbReference type="SUPFAM" id="SSF161070">
    <property type="entry name" value="SNF-like"/>
    <property type="match status" value="1"/>
</dbReference>
<feature type="transmembrane region" description="Helical" evidence="8">
    <location>
        <begin position="12"/>
        <end position="33"/>
    </location>
</feature>
<dbReference type="InterPro" id="IPR000175">
    <property type="entry name" value="Na/ntran_symport"/>
</dbReference>
<evidence type="ECO:0000256" key="8">
    <source>
        <dbReference type="SAM" id="Phobius"/>
    </source>
</evidence>
<keyword evidence="5 8" id="KW-0472">Membrane</keyword>
<dbReference type="STRING" id="393595.ABO_0306"/>
<feature type="transmembrane region" description="Helical" evidence="8">
    <location>
        <begin position="179"/>
        <end position="199"/>
    </location>
</feature>
<keyword evidence="4 8" id="KW-1133">Transmembrane helix</keyword>
<dbReference type="OrthoDB" id="9762833at2"/>
<dbReference type="Pfam" id="PF00209">
    <property type="entry name" value="SNF"/>
    <property type="match status" value="2"/>
</dbReference>
<dbReference type="Proteomes" id="UP000008871">
    <property type="component" value="Chromosome"/>
</dbReference>
<evidence type="ECO:0000313" key="10">
    <source>
        <dbReference type="Proteomes" id="UP000008871"/>
    </source>
</evidence>
<dbReference type="PROSITE" id="PS00610">
    <property type="entry name" value="NA_NEUROTRAN_SYMP_1"/>
    <property type="match status" value="1"/>
</dbReference>
<dbReference type="PANTHER" id="PTHR42948:SF1">
    <property type="entry name" value="TRANSPORTER"/>
    <property type="match status" value="1"/>
</dbReference>
<dbReference type="InterPro" id="IPR047218">
    <property type="entry name" value="YocR/YhdH-like"/>
</dbReference>
<feature type="transmembrane region" description="Helical" evidence="8">
    <location>
        <begin position="151"/>
        <end position="172"/>
    </location>
</feature>
<name>Q0VSU4_ALCBS</name>
<dbReference type="CDD" id="cd10336">
    <property type="entry name" value="SLC6sbd_Tyt1-Like"/>
    <property type="match status" value="1"/>
</dbReference>
<dbReference type="HOGENOM" id="CLU_006855_3_4_6"/>
<keyword evidence="10" id="KW-1185">Reference proteome</keyword>
<evidence type="ECO:0000313" key="9">
    <source>
        <dbReference type="EMBL" id="CAL15754.1"/>
    </source>
</evidence>
<gene>
    <name evidence="9" type="ordered locus">ABO_0306</name>
</gene>
<feature type="transmembrane region" description="Helical" evidence="8">
    <location>
        <begin position="438"/>
        <end position="461"/>
    </location>
</feature>
<dbReference type="RefSeq" id="WP_011587602.1">
    <property type="nucleotide sequence ID" value="NC_008260.1"/>
</dbReference>
<feature type="transmembrane region" description="Helical" evidence="8">
    <location>
        <begin position="266"/>
        <end position="293"/>
    </location>
</feature>
<dbReference type="GO" id="GO:0016020">
    <property type="term" value="C:membrane"/>
    <property type="evidence" value="ECO:0007669"/>
    <property type="project" value="UniProtKB-SubCell"/>
</dbReference>
<keyword evidence="3 6" id="KW-0812">Transmembrane</keyword>
<dbReference type="InterPro" id="IPR037272">
    <property type="entry name" value="SNS_sf"/>
</dbReference>
<dbReference type="eggNOG" id="COG0733">
    <property type="taxonomic scope" value="Bacteria"/>
</dbReference>
<accession>Q0VSU4</accession>
<feature type="transmembrane region" description="Helical" evidence="8">
    <location>
        <begin position="219"/>
        <end position="245"/>
    </location>
</feature>
<dbReference type="AlphaFoldDB" id="Q0VSU4"/>
<dbReference type="PRINTS" id="PR00176">
    <property type="entry name" value="NANEUSMPORT"/>
</dbReference>
<dbReference type="GO" id="GO:0015293">
    <property type="term" value="F:symporter activity"/>
    <property type="evidence" value="ECO:0007669"/>
    <property type="project" value="UniProtKB-KW"/>
</dbReference>
<evidence type="ECO:0000256" key="4">
    <source>
        <dbReference type="ARBA" id="ARBA00022989"/>
    </source>
</evidence>
<dbReference type="KEGG" id="abo:ABO_0306"/>
<comment type="similarity">
    <text evidence="6">Belongs to the sodium:neurotransmitter symporter (SNF) (TC 2.A.22) family.</text>
</comment>
<feature type="transmembrane region" description="Helical" evidence="8">
    <location>
        <begin position="45"/>
        <end position="69"/>
    </location>
</feature>
<evidence type="ECO:0000256" key="6">
    <source>
        <dbReference type="RuleBase" id="RU003732"/>
    </source>
</evidence>
<dbReference type="EMBL" id="AM286690">
    <property type="protein sequence ID" value="CAL15754.1"/>
    <property type="molecule type" value="Genomic_DNA"/>
</dbReference>
<evidence type="ECO:0000256" key="5">
    <source>
        <dbReference type="ARBA" id="ARBA00023136"/>
    </source>
</evidence>
<proteinExistence type="inferred from homology"/>
<dbReference type="PANTHER" id="PTHR42948">
    <property type="entry name" value="TRANSPORTER"/>
    <property type="match status" value="1"/>
</dbReference>
<keyword evidence="6" id="KW-0769">Symport</keyword>
<comment type="subcellular location">
    <subcellularLocation>
        <location evidence="1">Membrane</location>
        <topology evidence="1">Multi-pass membrane protein</topology>
    </subcellularLocation>
</comment>
<evidence type="ECO:0000256" key="1">
    <source>
        <dbReference type="ARBA" id="ARBA00004141"/>
    </source>
</evidence>
<evidence type="ECO:0000256" key="2">
    <source>
        <dbReference type="ARBA" id="ARBA00022448"/>
    </source>
</evidence>
<feature type="transmembrane region" description="Helical" evidence="8">
    <location>
        <begin position="313"/>
        <end position="337"/>
    </location>
</feature>
<feature type="transmembrane region" description="Helical" evidence="8">
    <location>
        <begin position="358"/>
        <end position="378"/>
    </location>
</feature>
<reference evidence="9 10" key="1">
    <citation type="journal article" date="2006" name="Nat. Biotechnol.">
        <title>Genome sequence of the ubiquitous hydrocarbon-degrading marine bacterium Alcanivorax borkumensis.</title>
        <authorList>
            <person name="Schneiker S."/>
            <person name="Martins dos Santos V.A.P."/>
            <person name="Bartels D."/>
            <person name="Bekel T."/>
            <person name="Brecht M."/>
            <person name="Buhrmester J."/>
            <person name="Chernikova T.N."/>
            <person name="Denaro R."/>
            <person name="Ferrer M."/>
            <person name="Gertler C."/>
            <person name="Goesmann A."/>
            <person name="Golyshina O.V."/>
            <person name="Kaminski F."/>
            <person name="Khachane A.N."/>
            <person name="Lang S."/>
            <person name="Linke B."/>
            <person name="McHardy A.C."/>
            <person name="Meyer F."/>
            <person name="Nechitaylo T."/>
            <person name="Puehler A."/>
            <person name="Regenhardt D."/>
            <person name="Rupp O."/>
            <person name="Sabirova J.S."/>
            <person name="Selbitschka W."/>
            <person name="Yakimov M.M."/>
            <person name="Timmis K.N."/>
            <person name="Vorhoelter F.-J."/>
            <person name="Weidner S."/>
            <person name="Kaiser O."/>
            <person name="Golyshin P.N."/>
        </authorList>
    </citation>
    <scope>NUCLEOTIDE SEQUENCE [LARGE SCALE GENOMIC DNA]</scope>
    <source>
        <strain evidence="10">ATCC 700651 / DSM 11573 / NCIMB 13689 / SK2</strain>
    </source>
</reference>
<organism evidence="9 10">
    <name type="scientific">Alcanivorax borkumensis (strain ATCC 700651 / DSM 11573 / NCIMB 13689 / SK2)</name>
    <dbReference type="NCBI Taxonomy" id="393595"/>
    <lineage>
        <taxon>Bacteria</taxon>
        <taxon>Pseudomonadati</taxon>
        <taxon>Pseudomonadota</taxon>
        <taxon>Gammaproteobacteria</taxon>
        <taxon>Oceanospirillales</taxon>
        <taxon>Alcanivoracaceae</taxon>
        <taxon>Alcanivorax</taxon>
    </lineage>
</organism>
<evidence type="ECO:0000256" key="3">
    <source>
        <dbReference type="ARBA" id="ARBA00022692"/>
    </source>
</evidence>
<dbReference type="NCBIfam" id="NF037979">
    <property type="entry name" value="Na_transp"/>
    <property type="match status" value="1"/>
</dbReference>
<feature type="transmembrane region" description="Helical" evidence="8">
    <location>
        <begin position="398"/>
        <end position="418"/>
    </location>
</feature>
<feature type="transmembrane region" description="Helical" evidence="8">
    <location>
        <begin position="90"/>
        <end position="112"/>
    </location>
</feature>
<evidence type="ECO:0000256" key="7">
    <source>
        <dbReference type="SAM" id="MobiDB-lite"/>
    </source>
</evidence>
<sequence length="528" mass="56277">MKQENKSVHGVWGSRWVFILAATGSAVGLGNIWRFPYITGENGGGAFVLLYLLCIAVVGIPIMTAEVMLGRKGGLSPINTMRKLASESKVTQRWAGIGILGALSAFLILSFYSAVASWALYYTWEAARGAFDGITATQSEAHFDTMLANPWLMLGFHSLFMLLTMVVVARGVKGGLEKAVQVLMPLLFVLLLVLVGYATTTPGFSDAMNFLFAFDFSKLTGKAVLVAVGQAFFTLSLGMGAIMAYGAYMPREVTDQKTGKKKPISILSTVAIVAILDTLVALGAGMAMFPLLFSGGLEVGQGPGMMFVTLPLAFGNIPGGVLFGSLFFLLVVCAAWSSSISLGEPVVAWLVEKGLTRVKAAILVGLGAWLLGVGSVLSFNVWEDNTFLAGTFFDNMEFLSTTVMLPLGGLLIAIFAGWVMKETQARKELGIKNFKLYLVWRALVRIFSPAAVIALFVYSIWSAVAPADEVGSVQRALPAEMTEPDAQVFEMHGAAEADTPTPAPVTEPIEPGDVDGVPSAPAEQVPVR</sequence>